<dbReference type="Gene3D" id="3.40.50.10380">
    <property type="entry name" value="Malic enzyme, N-terminal domain"/>
    <property type="match status" value="1"/>
</dbReference>
<dbReference type="InterPro" id="IPR051674">
    <property type="entry name" value="Malate_Decarboxylase"/>
</dbReference>
<dbReference type="SMART" id="SM00919">
    <property type="entry name" value="Malic_M"/>
    <property type="match status" value="1"/>
</dbReference>
<comment type="similarity">
    <text evidence="2">Belongs to the malic enzymes family.</text>
</comment>
<feature type="domain" description="Malic enzyme N-terminal" evidence="9">
    <location>
        <begin position="15"/>
        <end position="149"/>
    </location>
</feature>
<gene>
    <name evidence="10" type="ORF">COS53_02600</name>
</gene>
<proteinExistence type="inferred from homology"/>
<organism evidence="10 11">
    <name type="scientific">Candidatus Shapirobacteria bacterium CG03_land_8_20_14_0_80_35_14</name>
    <dbReference type="NCBI Taxonomy" id="1974878"/>
    <lineage>
        <taxon>Bacteria</taxon>
        <taxon>Candidatus Shapironibacteriota</taxon>
    </lineage>
</organism>
<dbReference type="Gene3D" id="3.40.50.720">
    <property type="entry name" value="NAD(P)-binding Rossmann-like Domain"/>
    <property type="match status" value="1"/>
</dbReference>
<dbReference type="InterPro" id="IPR012302">
    <property type="entry name" value="Malic_NAD-bd"/>
</dbReference>
<feature type="binding site" evidence="6">
    <location>
        <position position="286"/>
    </location>
    <ligand>
        <name>(S)-malate</name>
        <dbReference type="ChEBI" id="CHEBI:15589"/>
    </ligand>
</feature>
<evidence type="ECO:0000256" key="3">
    <source>
        <dbReference type="ARBA" id="ARBA00022723"/>
    </source>
</evidence>
<comment type="caution">
    <text evidence="10">The sequence shown here is derived from an EMBL/GenBank/DDBJ whole genome shotgun (WGS) entry which is preliminary data.</text>
</comment>
<evidence type="ECO:0000259" key="8">
    <source>
        <dbReference type="SMART" id="SM00919"/>
    </source>
</evidence>
<dbReference type="InterPro" id="IPR037062">
    <property type="entry name" value="Malic_N_dom_sf"/>
</dbReference>
<dbReference type="PROSITE" id="PS00331">
    <property type="entry name" value="MALIC_ENZYMES"/>
    <property type="match status" value="1"/>
</dbReference>
<dbReference type="InterPro" id="IPR046346">
    <property type="entry name" value="Aminoacid_DH-like_N_sf"/>
</dbReference>
<evidence type="ECO:0000256" key="5">
    <source>
        <dbReference type="PIRSR" id="PIRSR000106-1"/>
    </source>
</evidence>
<comment type="cofactor">
    <cofactor evidence="7">
        <name>Mg(2+)</name>
        <dbReference type="ChEBI" id="CHEBI:18420"/>
    </cofactor>
    <cofactor evidence="7">
        <name>Mn(2+)</name>
        <dbReference type="ChEBI" id="CHEBI:29035"/>
    </cofactor>
    <text evidence="7">Divalent metal cations. Prefers magnesium or manganese.</text>
</comment>
<feature type="active site" description="Proton donor" evidence="5">
    <location>
        <position position="37"/>
    </location>
</feature>
<evidence type="ECO:0000256" key="7">
    <source>
        <dbReference type="PIRSR" id="PIRSR000106-3"/>
    </source>
</evidence>
<keyword evidence="4" id="KW-0560">Oxidoreductase</keyword>
<feature type="binding site" evidence="7">
    <location>
        <position position="160"/>
    </location>
    <ligand>
        <name>a divalent metal cation</name>
        <dbReference type="ChEBI" id="CHEBI:60240"/>
    </ligand>
</feature>
<feature type="active site" description="Proton acceptor" evidence="5">
    <location>
        <position position="92"/>
    </location>
</feature>
<dbReference type="Pfam" id="PF03949">
    <property type="entry name" value="Malic_M"/>
    <property type="match status" value="1"/>
</dbReference>
<comment type="cofactor">
    <cofactor evidence="1">
        <name>Mn(2+)</name>
        <dbReference type="ChEBI" id="CHEBI:29035"/>
    </cofactor>
</comment>
<dbReference type="CDD" id="cd05311">
    <property type="entry name" value="NAD_bind_2_malic_enz"/>
    <property type="match status" value="1"/>
</dbReference>
<evidence type="ECO:0000256" key="2">
    <source>
        <dbReference type="ARBA" id="ARBA00008785"/>
    </source>
</evidence>
<dbReference type="PANTHER" id="PTHR43237">
    <property type="entry name" value="NADP-DEPENDENT MALIC ENZYME"/>
    <property type="match status" value="1"/>
</dbReference>
<feature type="domain" description="Malic enzyme NAD-binding" evidence="8">
    <location>
        <begin position="161"/>
        <end position="379"/>
    </location>
</feature>
<name>A0A2M7BPE2_9BACT</name>
<dbReference type="GO" id="GO:0046872">
    <property type="term" value="F:metal ion binding"/>
    <property type="evidence" value="ECO:0007669"/>
    <property type="project" value="UniProtKB-KW"/>
</dbReference>
<feature type="binding site" evidence="7">
    <location>
        <position position="134"/>
    </location>
    <ligand>
        <name>a divalent metal cation</name>
        <dbReference type="ChEBI" id="CHEBI:60240"/>
    </ligand>
</feature>
<dbReference type="InterPro" id="IPR015884">
    <property type="entry name" value="Malic_enzyme_CS"/>
</dbReference>
<protein>
    <submittedName>
        <fullName evidence="10">NAD-dependent malic enzyme</fullName>
    </submittedName>
</protein>
<dbReference type="GO" id="GO:0016616">
    <property type="term" value="F:oxidoreductase activity, acting on the CH-OH group of donors, NAD or NADP as acceptor"/>
    <property type="evidence" value="ECO:0007669"/>
    <property type="project" value="InterPro"/>
</dbReference>
<dbReference type="InterPro" id="IPR012301">
    <property type="entry name" value="Malic_N_dom"/>
</dbReference>
<dbReference type="GO" id="GO:0004470">
    <property type="term" value="F:malic enzyme activity"/>
    <property type="evidence" value="ECO:0007669"/>
    <property type="project" value="InterPro"/>
</dbReference>
<dbReference type="AlphaFoldDB" id="A0A2M7BPE2"/>
<dbReference type="InterPro" id="IPR001891">
    <property type="entry name" value="Malic_OxRdtase"/>
</dbReference>
<sequence length="380" mass="40464">MDYSQMSLDKHKQFKGKIGISSKFGSVTTREDLSIAYTPGVATVSKLLAQDPEQAYNYSIKSNAVAVISDGSAVLGLGNIGPLGALPVMEGKALLFKEFGGVDAYPIVLDTQDPEQVINIVKNIAPGFGGINLEDFSAPNCFYIEKKLKEILNIPVMHDDQHGTAIVVLAALINSLKLSARTLEATAVTIVGAGAAGTAIAKLLHLYGIKDILMLDTKGIISKDRTDLNDAKKEFLTFTNPQNISGDLSLAIKNRDVFIGVSAPNILTADMVKSMNQKPIIFAMANPAPEIDPQIARDAGAFIVGTGRSDYPNQINNVLAFPGIFRGALDHRVKAITDDMKLAAATAIASYLPESEINVDNILPSPLDKGVATTVAEVIK</sequence>
<evidence type="ECO:0000313" key="10">
    <source>
        <dbReference type="EMBL" id="PIV07352.1"/>
    </source>
</evidence>
<reference evidence="11" key="1">
    <citation type="submission" date="2017-09" db="EMBL/GenBank/DDBJ databases">
        <title>Depth-based differentiation of microbial function through sediment-hosted aquifers and enrichment of novel symbionts in the deep terrestrial subsurface.</title>
        <authorList>
            <person name="Probst A.J."/>
            <person name="Ladd B."/>
            <person name="Jarett J.K."/>
            <person name="Geller-Mcgrath D.E."/>
            <person name="Sieber C.M.K."/>
            <person name="Emerson J.B."/>
            <person name="Anantharaman K."/>
            <person name="Thomas B.C."/>
            <person name="Malmstrom R."/>
            <person name="Stieglmeier M."/>
            <person name="Klingl A."/>
            <person name="Woyke T."/>
            <person name="Ryan C.M."/>
            <person name="Banfield J.F."/>
        </authorList>
    </citation>
    <scope>NUCLEOTIDE SEQUENCE [LARGE SCALE GENOMIC DNA]</scope>
</reference>
<feature type="binding site" evidence="7">
    <location>
        <position position="135"/>
    </location>
    <ligand>
        <name>a divalent metal cation</name>
        <dbReference type="ChEBI" id="CHEBI:60240"/>
    </ligand>
</feature>
<dbReference type="PIRSF" id="PIRSF000106">
    <property type="entry name" value="ME"/>
    <property type="match status" value="1"/>
</dbReference>
<dbReference type="SUPFAM" id="SSF53223">
    <property type="entry name" value="Aminoacid dehydrogenase-like, N-terminal domain"/>
    <property type="match status" value="1"/>
</dbReference>
<dbReference type="SMART" id="SM01274">
    <property type="entry name" value="malic"/>
    <property type="match status" value="1"/>
</dbReference>
<dbReference type="PANTHER" id="PTHR43237:SF4">
    <property type="entry name" value="NADP-DEPENDENT MALIC ENZYME"/>
    <property type="match status" value="1"/>
</dbReference>
<evidence type="ECO:0000256" key="6">
    <source>
        <dbReference type="PIRSR" id="PIRSR000106-2"/>
    </source>
</evidence>
<evidence type="ECO:0000256" key="1">
    <source>
        <dbReference type="ARBA" id="ARBA00001936"/>
    </source>
</evidence>
<evidence type="ECO:0000256" key="4">
    <source>
        <dbReference type="ARBA" id="ARBA00023002"/>
    </source>
</evidence>
<feature type="binding site" evidence="6">
    <location>
        <position position="316"/>
    </location>
    <ligand>
        <name>(S)-malate</name>
        <dbReference type="ChEBI" id="CHEBI:15589"/>
    </ligand>
</feature>
<dbReference type="GO" id="GO:0051287">
    <property type="term" value="F:NAD binding"/>
    <property type="evidence" value="ECO:0007669"/>
    <property type="project" value="InterPro"/>
</dbReference>
<evidence type="ECO:0000259" key="9">
    <source>
        <dbReference type="SMART" id="SM01274"/>
    </source>
</evidence>
<dbReference type="InterPro" id="IPR045213">
    <property type="entry name" value="Malic_NAD-bd_bact_type"/>
</dbReference>
<dbReference type="InterPro" id="IPR036291">
    <property type="entry name" value="NAD(P)-bd_dom_sf"/>
</dbReference>
<dbReference type="EMBL" id="PEVB01000071">
    <property type="protein sequence ID" value="PIV07352.1"/>
    <property type="molecule type" value="Genomic_DNA"/>
</dbReference>
<dbReference type="SUPFAM" id="SSF51735">
    <property type="entry name" value="NAD(P)-binding Rossmann-fold domains"/>
    <property type="match status" value="1"/>
</dbReference>
<accession>A0A2M7BPE2</accession>
<keyword evidence="3 7" id="KW-0479">Metal-binding</keyword>
<dbReference type="Pfam" id="PF00390">
    <property type="entry name" value="malic"/>
    <property type="match status" value="1"/>
</dbReference>
<dbReference type="Proteomes" id="UP000229191">
    <property type="component" value="Unassembled WGS sequence"/>
</dbReference>
<evidence type="ECO:0000313" key="11">
    <source>
        <dbReference type="Proteomes" id="UP000229191"/>
    </source>
</evidence>